<protein>
    <recommendedName>
        <fullName evidence="4">Non-specific serine/threonine protein kinase</fullName>
    </recommendedName>
</protein>
<dbReference type="SUPFAM" id="SSF56112">
    <property type="entry name" value="Protein kinase-like (PK-like)"/>
    <property type="match status" value="1"/>
</dbReference>
<accession>A0A9P5MXJ3</accession>
<reference evidence="2" key="2">
    <citation type="journal article" date="2020" name="Nat. Commun.">
        <title>Large-scale genome sequencing of mycorrhizal fungi provides insights into the early evolution of symbiotic traits.</title>
        <authorList>
            <person name="Miyauchi S."/>
            <person name="Kiss E."/>
            <person name="Kuo A."/>
            <person name="Drula E."/>
            <person name="Kohler A."/>
            <person name="Sanchez-Garcia M."/>
            <person name="Morin E."/>
            <person name="Andreopoulos B."/>
            <person name="Barry K.W."/>
            <person name="Bonito G."/>
            <person name="Buee M."/>
            <person name="Carver A."/>
            <person name="Chen C."/>
            <person name="Cichocki N."/>
            <person name="Clum A."/>
            <person name="Culley D."/>
            <person name="Crous P.W."/>
            <person name="Fauchery L."/>
            <person name="Girlanda M."/>
            <person name="Hayes R.D."/>
            <person name="Keri Z."/>
            <person name="LaButti K."/>
            <person name="Lipzen A."/>
            <person name="Lombard V."/>
            <person name="Magnuson J."/>
            <person name="Maillard F."/>
            <person name="Murat C."/>
            <person name="Nolan M."/>
            <person name="Ohm R.A."/>
            <person name="Pangilinan J."/>
            <person name="Pereira M.F."/>
            <person name="Perotto S."/>
            <person name="Peter M."/>
            <person name="Pfister S."/>
            <person name="Riley R."/>
            <person name="Sitrit Y."/>
            <person name="Stielow J.B."/>
            <person name="Szollosi G."/>
            <person name="Zifcakova L."/>
            <person name="Stursova M."/>
            <person name="Spatafora J.W."/>
            <person name="Tedersoo L."/>
            <person name="Vaario L.M."/>
            <person name="Yamada A."/>
            <person name="Yan M."/>
            <person name="Wang P."/>
            <person name="Xu J."/>
            <person name="Bruns T."/>
            <person name="Baldrian P."/>
            <person name="Vilgalys R."/>
            <person name="Dunand C."/>
            <person name="Henrissat B."/>
            <person name="Grigoriev I.V."/>
            <person name="Hibbett D."/>
            <person name="Nagy L.G."/>
            <person name="Martin F.M."/>
        </authorList>
    </citation>
    <scope>NUCLEOTIDE SEQUENCE</scope>
    <source>
        <strain evidence="2">Prilba</strain>
    </source>
</reference>
<feature type="compositionally biased region" description="Low complexity" evidence="1">
    <location>
        <begin position="425"/>
        <end position="438"/>
    </location>
</feature>
<organism evidence="2 3">
    <name type="scientific">Russula ochroleuca</name>
    <dbReference type="NCBI Taxonomy" id="152965"/>
    <lineage>
        <taxon>Eukaryota</taxon>
        <taxon>Fungi</taxon>
        <taxon>Dikarya</taxon>
        <taxon>Basidiomycota</taxon>
        <taxon>Agaricomycotina</taxon>
        <taxon>Agaricomycetes</taxon>
        <taxon>Russulales</taxon>
        <taxon>Russulaceae</taxon>
        <taxon>Russula</taxon>
    </lineage>
</organism>
<dbReference type="PANTHER" id="PTHR37171">
    <property type="entry name" value="SERINE/THREONINE-PROTEIN KINASE YRZF-RELATED"/>
    <property type="match status" value="1"/>
</dbReference>
<dbReference type="Proteomes" id="UP000759537">
    <property type="component" value="Unassembled WGS sequence"/>
</dbReference>
<dbReference type="OrthoDB" id="2687876at2759"/>
<comment type="caution">
    <text evidence="2">The sequence shown here is derived from an EMBL/GenBank/DDBJ whole genome shotgun (WGS) entry which is preliminary data.</text>
</comment>
<evidence type="ECO:0008006" key="4">
    <source>
        <dbReference type="Google" id="ProtNLM"/>
    </source>
</evidence>
<name>A0A9P5MXJ3_9AGAM</name>
<sequence>MMTLAETALSVFNSPPIVHPKRLLKSLPDIVRRILPHARYSSFLETVVAGSHPSDAPAHKTPSLPNQPEVLSKDSPKHSNTRSLRTGIYGTGEDPLISPSCSDDLVFRTLYKPHGKFAWMSGQKIEDVRVLKWLGEGVMSSAHIKSGGVRNPHQDGRESVPFNYVCKTWDTSKMGQWNGFYSELALYKSSRYLLPLQGDVVPHVIGVYTRPGKIDIAMDLPHPVFWMEASASMPVVLKDRVVEAFQKLHERGVVHGDVALRHILIGADARVTLIDFQASRADEPNEELGLAMTYPGEKDLEMRRVKFLLNMDNARRKEFRKSKAALRRAARNKRREQRRQELLQHGITVDLLLDEPEPLEDINEPPVPFDELEKYWMEDANDDPRRFVVPGSSESDVARAISSVLQCIQDLERADCGWSVICNGSSSPRSPLASPSPSIRHDGASISELPPSIKVRDFAYESTSWSSISRPPAVLGTRNQNPSPPPSTGKGNISDDRAIILSPPNYLKRRHEGGEEKVTYVEGLPTGKRLRLDHSSSKECDVATIAKTEIA</sequence>
<reference evidence="2" key="1">
    <citation type="submission" date="2019-10" db="EMBL/GenBank/DDBJ databases">
        <authorList>
            <consortium name="DOE Joint Genome Institute"/>
            <person name="Kuo A."/>
            <person name="Miyauchi S."/>
            <person name="Kiss E."/>
            <person name="Drula E."/>
            <person name="Kohler A."/>
            <person name="Sanchez-Garcia M."/>
            <person name="Andreopoulos B."/>
            <person name="Barry K.W."/>
            <person name="Bonito G."/>
            <person name="Buee M."/>
            <person name="Carver A."/>
            <person name="Chen C."/>
            <person name="Cichocki N."/>
            <person name="Clum A."/>
            <person name="Culley D."/>
            <person name="Crous P.W."/>
            <person name="Fauchery L."/>
            <person name="Girlanda M."/>
            <person name="Hayes R."/>
            <person name="Keri Z."/>
            <person name="LaButti K."/>
            <person name="Lipzen A."/>
            <person name="Lombard V."/>
            <person name="Magnuson J."/>
            <person name="Maillard F."/>
            <person name="Morin E."/>
            <person name="Murat C."/>
            <person name="Nolan M."/>
            <person name="Ohm R."/>
            <person name="Pangilinan J."/>
            <person name="Pereira M."/>
            <person name="Perotto S."/>
            <person name="Peter M."/>
            <person name="Riley R."/>
            <person name="Sitrit Y."/>
            <person name="Stielow B."/>
            <person name="Szollosi G."/>
            <person name="Zifcakova L."/>
            <person name="Stursova M."/>
            <person name="Spatafora J.W."/>
            <person name="Tedersoo L."/>
            <person name="Vaario L.-M."/>
            <person name="Yamada A."/>
            <person name="Yan M."/>
            <person name="Wang P."/>
            <person name="Xu J."/>
            <person name="Bruns T."/>
            <person name="Baldrian P."/>
            <person name="Vilgalys R."/>
            <person name="Henrissat B."/>
            <person name="Grigoriev I.V."/>
            <person name="Hibbett D."/>
            <person name="Nagy L.G."/>
            <person name="Martin F.M."/>
        </authorList>
    </citation>
    <scope>NUCLEOTIDE SEQUENCE</scope>
    <source>
        <strain evidence="2">Prilba</strain>
    </source>
</reference>
<proteinExistence type="predicted"/>
<feature type="region of interest" description="Disordered" evidence="1">
    <location>
        <begin position="52"/>
        <end position="89"/>
    </location>
</feature>
<feature type="region of interest" description="Disordered" evidence="1">
    <location>
        <begin position="425"/>
        <end position="446"/>
    </location>
</feature>
<dbReference type="EMBL" id="WHVB01000007">
    <property type="protein sequence ID" value="KAF8481220.1"/>
    <property type="molecule type" value="Genomic_DNA"/>
</dbReference>
<dbReference type="AlphaFoldDB" id="A0A9P5MXJ3"/>
<gene>
    <name evidence="2" type="ORF">DFH94DRAFT_738809</name>
</gene>
<evidence type="ECO:0000313" key="2">
    <source>
        <dbReference type="EMBL" id="KAF8481220.1"/>
    </source>
</evidence>
<keyword evidence="3" id="KW-1185">Reference proteome</keyword>
<evidence type="ECO:0000256" key="1">
    <source>
        <dbReference type="SAM" id="MobiDB-lite"/>
    </source>
</evidence>
<dbReference type="Pfam" id="PF06293">
    <property type="entry name" value="Kdo"/>
    <property type="match status" value="1"/>
</dbReference>
<evidence type="ECO:0000313" key="3">
    <source>
        <dbReference type="Proteomes" id="UP000759537"/>
    </source>
</evidence>
<dbReference type="InterPro" id="IPR011009">
    <property type="entry name" value="Kinase-like_dom_sf"/>
</dbReference>
<dbReference type="PANTHER" id="PTHR37171:SF1">
    <property type="entry name" value="SERINE_THREONINE-PROTEIN KINASE YRZF-RELATED"/>
    <property type="match status" value="1"/>
</dbReference>
<dbReference type="Gene3D" id="1.10.510.10">
    <property type="entry name" value="Transferase(Phosphotransferase) domain 1"/>
    <property type="match status" value="1"/>
</dbReference>
<dbReference type="InterPro" id="IPR052396">
    <property type="entry name" value="Meiotic_Drive_Suppr_Kinase"/>
</dbReference>
<feature type="region of interest" description="Disordered" evidence="1">
    <location>
        <begin position="469"/>
        <end position="496"/>
    </location>
</feature>